<reference evidence="1 2" key="1">
    <citation type="submission" date="2018-04" db="EMBL/GenBank/DDBJ databases">
        <authorList>
            <person name="Go L.Y."/>
            <person name="Mitchell J.A."/>
        </authorList>
    </citation>
    <scope>NUCLEOTIDE SEQUENCE [LARGE SCALE GENOMIC DNA]</scope>
    <source>
        <strain evidence="1">ULC066bin1</strain>
    </source>
</reference>
<sequence>MGLSQLFIEEDVAIDSTGVHSDRMNLQHFASNPKPRKSLKALQSNAFKLFLVVRLIGNCCKAV</sequence>
<evidence type="ECO:0000313" key="2">
    <source>
        <dbReference type="Proteomes" id="UP000249467"/>
    </source>
</evidence>
<dbReference type="Proteomes" id="UP000249467">
    <property type="component" value="Unassembled WGS sequence"/>
</dbReference>
<protein>
    <submittedName>
        <fullName evidence="1">Uncharacterized protein</fullName>
    </submittedName>
</protein>
<name>A0A2W4WKJ2_9CYAN</name>
<accession>A0A2W4WKJ2</accession>
<gene>
    <name evidence="1" type="ORF">DCF19_07415</name>
</gene>
<organism evidence="1 2">
    <name type="scientific">Pseudanabaena frigida</name>
    <dbReference type="NCBI Taxonomy" id="945775"/>
    <lineage>
        <taxon>Bacteria</taxon>
        <taxon>Bacillati</taxon>
        <taxon>Cyanobacteriota</taxon>
        <taxon>Cyanophyceae</taxon>
        <taxon>Pseudanabaenales</taxon>
        <taxon>Pseudanabaenaceae</taxon>
        <taxon>Pseudanabaena</taxon>
    </lineage>
</organism>
<dbReference type="AlphaFoldDB" id="A0A2W4WKJ2"/>
<reference evidence="1 2" key="2">
    <citation type="submission" date="2018-06" db="EMBL/GenBank/DDBJ databases">
        <title>Metagenomic assembly of (sub)arctic Cyanobacteria and their associated microbiome from non-axenic cultures.</title>
        <authorList>
            <person name="Baurain D."/>
        </authorList>
    </citation>
    <scope>NUCLEOTIDE SEQUENCE [LARGE SCALE GENOMIC DNA]</scope>
    <source>
        <strain evidence="1">ULC066bin1</strain>
    </source>
</reference>
<proteinExistence type="predicted"/>
<evidence type="ECO:0000313" key="1">
    <source>
        <dbReference type="EMBL" id="PZO42409.1"/>
    </source>
</evidence>
<comment type="caution">
    <text evidence="1">The sequence shown here is derived from an EMBL/GenBank/DDBJ whole genome shotgun (WGS) entry which is preliminary data.</text>
</comment>
<dbReference type="EMBL" id="QBML01000007">
    <property type="protein sequence ID" value="PZO42409.1"/>
    <property type="molecule type" value="Genomic_DNA"/>
</dbReference>